<dbReference type="OMA" id="TRCRPYQ"/>
<keyword evidence="5" id="KW-0539">Nucleus</keyword>
<protein>
    <recommendedName>
        <fullName evidence="3">tRNA (adenine(58)-N(1))-methyltransferase non-catalytic subunit TRM6</fullName>
    </recommendedName>
    <alternativeName>
        <fullName evidence="6">tRNA(m1A58)-methyltransferase subunit TRM6</fullName>
    </alternativeName>
</protein>
<evidence type="ECO:0000256" key="6">
    <source>
        <dbReference type="ARBA" id="ARBA00032319"/>
    </source>
</evidence>
<dbReference type="InParanoid" id="A0A067QND0"/>
<dbReference type="PANTHER" id="PTHR12945">
    <property type="entry name" value="TRANSLATION INITIATION FACTOR EIF3-RELATED"/>
    <property type="match status" value="1"/>
</dbReference>
<dbReference type="InterPro" id="IPR017423">
    <property type="entry name" value="TRM6"/>
</dbReference>
<proteinExistence type="inferred from homology"/>
<evidence type="ECO:0000256" key="3">
    <source>
        <dbReference type="ARBA" id="ARBA00021704"/>
    </source>
</evidence>
<dbReference type="InterPro" id="IPR029063">
    <property type="entry name" value="SAM-dependent_MTases_sf"/>
</dbReference>
<dbReference type="PANTHER" id="PTHR12945:SF0">
    <property type="entry name" value="TRNA (ADENINE(58)-N(1))-METHYLTRANSFERASE NON-CATALYTIC SUBUNIT TRM6"/>
    <property type="match status" value="1"/>
</dbReference>
<dbReference type="STRING" id="136037.A0A067QND0"/>
<dbReference type="GO" id="GO:0008168">
    <property type="term" value="F:methyltransferase activity"/>
    <property type="evidence" value="ECO:0007669"/>
    <property type="project" value="UniProtKB-KW"/>
</dbReference>
<dbReference type="AlphaFoldDB" id="A0A067QND0"/>
<dbReference type="FunCoup" id="A0A067QND0">
    <property type="interactions" value="1131"/>
</dbReference>
<dbReference type="GO" id="GO:0005634">
    <property type="term" value="C:nucleus"/>
    <property type="evidence" value="ECO:0007669"/>
    <property type="project" value="UniProtKB-SubCell"/>
</dbReference>
<accession>A0A067QND0</accession>
<dbReference type="EMBL" id="KK853205">
    <property type="protein sequence ID" value="KDR09856.1"/>
    <property type="molecule type" value="Genomic_DNA"/>
</dbReference>
<dbReference type="Proteomes" id="UP000027135">
    <property type="component" value="Unassembled WGS sequence"/>
</dbReference>
<dbReference type="PIRSF" id="PIRSF038170">
    <property type="entry name" value="tRNA_m1A_mtfrase"/>
    <property type="match status" value="1"/>
</dbReference>
<evidence type="ECO:0000256" key="5">
    <source>
        <dbReference type="ARBA" id="ARBA00023242"/>
    </source>
</evidence>
<keyword evidence="4" id="KW-0819">tRNA processing</keyword>
<dbReference type="OrthoDB" id="10254665at2759"/>
<dbReference type="Gene3D" id="3.40.50.150">
    <property type="entry name" value="Vaccinia Virus protein VP39"/>
    <property type="match status" value="1"/>
</dbReference>
<evidence type="ECO:0000256" key="2">
    <source>
        <dbReference type="ARBA" id="ARBA00008320"/>
    </source>
</evidence>
<keyword evidence="8" id="KW-1185">Reference proteome</keyword>
<evidence type="ECO:0000256" key="4">
    <source>
        <dbReference type="ARBA" id="ARBA00022694"/>
    </source>
</evidence>
<keyword evidence="7" id="KW-0489">Methyltransferase</keyword>
<comment type="subcellular location">
    <subcellularLocation>
        <location evidence="1">Nucleus</location>
    </subcellularLocation>
</comment>
<evidence type="ECO:0000313" key="8">
    <source>
        <dbReference type="Proteomes" id="UP000027135"/>
    </source>
</evidence>
<dbReference type="GO" id="GO:0030488">
    <property type="term" value="P:tRNA methylation"/>
    <property type="evidence" value="ECO:0007669"/>
    <property type="project" value="InterPro"/>
</dbReference>
<evidence type="ECO:0000313" key="7">
    <source>
        <dbReference type="EMBL" id="KDR09856.1"/>
    </source>
</evidence>
<organism evidence="7 8">
    <name type="scientific">Zootermopsis nevadensis</name>
    <name type="common">Dampwood termite</name>
    <dbReference type="NCBI Taxonomy" id="136037"/>
    <lineage>
        <taxon>Eukaryota</taxon>
        <taxon>Metazoa</taxon>
        <taxon>Ecdysozoa</taxon>
        <taxon>Arthropoda</taxon>
        <taxon>Hexapoda</taxon>
        <taxon>Insecta</taxon>
        <taxon>Pterygota</taxon>
        <taxon>Neoptera</taxon>
        <taxon>Polyneoptera</taxon>
        <taxon>Dictyoptera</taxon>
        <taxon>Blattodea</taxon>
        <taxon>Blattoidea</taxon>
        <taxon>Termitoidae</taxon>
        <taxon>Termopsidae</taxon>
        <taxon>Zootermopsis</taxon>
    </lineage>
</organism>
<sequence>MDKSINCGVARRMANEMEKNNVKVGDYIVIQRQNYTKLHKVTLKGIVMLGKDQLELGPIIGRPVWKTYKMIPKKNGKRVFVLKECDNYESLAEQLKKDVSCGSDNRNIFDDGRSQLLSTEEIVSLRTSGMSGQAIVGQLIENSKTFRDKTEYSQEKYLKKKEKKYFEYITIRWPTIRLITEVMYRTDPLKIMGLRMDTLSQILTIVGIHTHGTYMVYESGCQGLVAAAMLNNINIGGQLVHIHPGNLPQKQAILAMNYDNDKMSCLISVNIYSLLRKLQENSASDENNVEVNKKESVINESFLSESESDNKAIKNEENSSNDVIDTKENVITEKGSGSGRLVCDSLKKDDKEFVEEKEITLNVVHERKRKHSDPGESMSKKPRWELETEKAADFLRPSKADGLVIISREHPSNILTALLPYVAPSRPFIIFCPYREPLLEIYIQLKRKNNTVGLRVTETWLRSHQILPSRTHPDILMSGSGGYLLTGIVVECSTSTNTQESGSSLQ</sequence>
<reference evidence="7 8" key="1">
    <citation type="journal article" date="2014" name="Nat. Commun.">
        <title>Molecular traces of alternative social organization in a termite genome.</title>
        <authorList>
            <person name="Terrapon N."/>
            <person name="Li C."/>
            <person name="Robertson H.M."/>
            <person name="Ji L."/>
            <person name="Meng X."/>
            <person name="Booth W."/>
            <person name="Chen Z."/>
            <person name="Childers C.P."/>
            <person name="Glastad K.M."/>
            <person name="Gokhale K."/>
            <person name="Gowin J."/>
            <person name="Gronenberg W."/>
            <person name="Hermansen R.A."/>
            <person name="Hu H."/>
            <person name="Hunt B.G."/>
            <person name="Huylmans A.K."/>
            <person name="Khalil S.M."/>
            <person name="Mitchell R.D."/>
            <person name="Munoz-Torres M.C."/>
            <person name="Mustard J.A."/>
            <person name="Pan H."/>
            <person name="Reese J.T."/>
            <person name="Scharf M.E."/>
            <person name="Sun F."/>
            <person name="Vogel H."/>
            <person name="Xiao J."/>
            <person name="Yang W."/>
            <person name="Yang Z."/>
            <person name="Yang Z."/>
            <person name="Zhou J."/>
            <person name="Zhu J."/>
            <person name="Brent C.S."/>
            <person name="Elsik C.G."/>
            <person name="Goodisman M.A."/>
            <person name="Liberles D.A."/>
            <person name="Roe R.M."/>
            <person name="Vargo E.L."/>
            <person name="Vilcinskas A."/>
            <person name="Wang J."/>
            <person name="Bornberg-Bauer E."/>
            <person name="Korb J."/>
            <person name="Zhang G."/>
            <person name="Liebig J."/>
        </authorList>
    </citation>
    <scope>NUCLEOTIDE SEQUENCE [LARGE SCALE GENOMIC DNA]</scope>
    <source>
        <tissue evidence="7">Whole organism</tissue>
    </source>
</reference>
<name>A0A067QND0_ZOONE</name>
<evidence type="ECO:0000256" key="1">
    <source>
        <dbReference type="ARBA" id="ARBA00004123"/>
    </source>
</evidence>
<dbReference type="eggNOG" id="KOG1416">
    <property type="taxonomic scope" value="Eukaryota"/>
</dbReference>
<gene>
    <name evidence="7" type="ORF">L798_00404</name>
</gene>
<dbReference type="Pfam" id="PF04189">
    <property type="entry name" value="Gcd10p"/>
    <property type="match status" value="1"/>
</dbReference>
<keyword evidence="7" id="KW-0808">Transferase</keyword>
<comment type="similarity">
    <text evidence="2">Belongs to the TRM6/GCD10 family.</text>
</comment>
<dbReference type="GO" id="GO:0031515">
    <property type="term" value="C:tRNA (m1A) methyltransferase complex"/>
    <property type="evidence" value="ECO:0007669"/>
    <property type="project" value="InterPro"/>
</dbReference>